<dbReference type="Proteomes" id="UP000326062">
    <property type="component" value="Unassembled WGS sequence"/>
</dbReference>
<organism evidence="2 3">
    <name type="scientific">Muntiacus reevesi</name>
    <name type="common">Reeves' muntjac</name>
    <name type="synonym">Cervus reevesi</name>
    <dbReference type="NCBI Taxonomy" id="9886"/>
    <lineage>
        <taxon>Eukaryota</taxon>
        <taxon>Metazoa</taxon>
        <taxon>Chordata</taxon>
        <taxon>Craniata</taxon>
        <taxon>Vertebrata</taxon>
        <taxon>Euteleostomi</taxon>
        <taxon>Mammalia</taxon>
        <taxon>Eutheria</taxon>
        <taxon>Laurasiatheria</taxon>
        <taxon>Artiodactyla</taxon>
        <taxon>Ruminantia</taxon>
        <taxon>Pecora</taxon>
        <taxon>Cervidae</taxon>
        <taxon>Muntiacinae</taxon>
        <taxon>Muntiacus</taxon>
    </lineage>
</organism>
<accession>A0A5N3UKW0</accession>
<gene>
    <name evidence="2" type="ORF">FD755_025673</name>
</gene>
<feature type="region of interest" description="Disordered" evidence="1">
    <location>
        <begin position="1"/>
        <end position="25"/>
    </location>
</feature>
<comment type="caution">
    <text evidence="2">The sequence shown here is derived from an EMBL/GenBank/DDBJ whole genome shotgun (WGS) entry which is preliminary data.</text>
</comment>
<dbReference type="EMBL" id="VCEB01014991">
    <property type="protein sequence ID" value="KAB0337260.1"/>
    <property type="molecule type" value="Genomic_DNA"/>
</dbReference>
<protein>
    <submittedName>
        <fullName evidence="2">Uncharacterized protein</fullName>
    </submittedName>
</protein>
<dbReference type="AlphaFoldDB" id="A0A5N3UKW0"/>
<reference evidence="2 3" key="1">
    <citation type="submission" date="2019-06" db="EMBL/GenBank/DDBJ databases">
        <title>Discovery of a novel chromosome fission-fusion reversal in muntjac.</title>
        <authorList>
            <person name="Mudd A.B."/>
            <person name="Bredeson J.V."/>
            <person name="Baum R."/>
            <person name="Hockemeyer D."/>
            <person name="Rokhsar D.S."/>
        </authorList>
    </citation>
    <scope>NUCLEOTIDE SEQUENCE [LARGE SCALE GENOMIC DNA]</scope>
    <source>
        <strain evidence="2">UCam_UCB_Mr</strain>
        <tissue evidence="2">Fibroblast cell line</tissue>
    </source>
</reference>
<evidence type="ECO:0000256" key="1">
    <source>
        <dbReference type="SAM" id="MobiDB-lite"/>
    </source>
</evidence>
<evidence type="ECO:0000313" key="2">
    <source>
        <dbReference type="EMBL" id="KAB0337260.1"/>
    </source>
</evidence>
<sequence length="60" mass="6856">MAHISSAIQDVPPKDESTGSETSIRSSLYDYTLTEDKVLRSMIEEYSFQALYEEVVIKRP</sequence>
<feature type="non-terminal residue" evidence="2">
    <location>
        <position position="60"/>
    </location>
</feature>
<proteinExistence type="predicted"/>
<evidence type="ECO:0000313" key="3">
    <source>
        <dbReference type="Proteomes" id="UP000326062"/>
    </source>
</evidence>
<name>A0A5N3UKW0_MUNRE</name>
<keyword evidence="3" id="KW-1185">Reference proteome</keyword>